<feature type="signal peptide" evidence="1">
    <location>
        <begin position="1"/>
        <end position="24"/>
    </location>
</feature>
<gene>
    <name evidence="2" type="ORF">g.3197</name>
</gene>
<name>A0A1B6MD76_9HEMI</name>
<keyword evidence="1" id="KW-0732">Signal</keyword>
<evidence type="ECO:0000256" key="1">
    <source>
        <dbReference type="SAM" id="SignalP"/>
    </source>
</evidence>
<proteinExistence type="predicted"/>
<reference evidence="2" key="1">
    <citation type="submission" date="2015-11" db="EMBL/GenBank/DDBJ databases">
        <title>De novo transcriptome assembly of four potential Pierce s Disease insect vectors from Arizona vineyards.</title>
        <authorList>
            <person name="Tassone E.E."/>
        </authorList>
    </citation>
    <scope>NUCLEOTIDE SEQUENCE</scope>
</reference>
<protein>
    <submittedName>
        <fullName evidence="2">Uncharacterized protein</fullName>
    </submittedName>
</protein>
<feature type="chain" id="PRO_5008588197" evidence="1">
    <location>
        <begin position="25"/>
        <end position="118"/>
    </location>
</feature>
<feature type="non-terminal residue" evidence="2">
    <location>
        <position position="118"/>
    </location>
</feature>
<sequence length="118" mass="13561">MFMFYSCFIILIPILLSPQIQTNAARIVWDKHISISSGDLLNSDLERISSKMLVSLGLLVDDSKMEQLHNLARSQPEPMGGYQDIQFQNYDYQIDYGKFDPNANQTIKREINQNSDES</sequence>
<dbReference type="EMBL" id="GEBQ01006112">
    <property type="protein sequence ID" value="JAT33865.1"/>
    <property type="molecule type" value="Transcribed_RNA"/>
</dbReference>
<evidence type="ECO:0000313" key="2">
    <source>
        <dbReference type="EMBL" id="JAT33865.1"/>
    </source>
</evidence>
<accession>A0A1B6MD76</accession>
<organism evidence="2">
    <name type="scientific">Graphocephala atropunctata</name>
    <dbReference type="NCBI Taxonomy" id="36148"/>
    <lineage>
        <taxon>Eukaryota</taxon>
        <taxon>Metazoa</taxon>
        <taxon>Ecdysozoa</taxon>
        <taxon>Arthropoda</taxon>
        <taxon>Hexapoda</taxon>
        <taxon>Insecta</taxon>
        <taxon>Pterygota</taxon>
        <taxon>Neoptera</taxon>
        <taxon>Paraneoptera</taxon>
        <taxon>Hemiptera</taxon>
        <taxon>Auchenorrhyncha</taxon>
        <taxon>Membracoidea</taxon>
        <taxon>Cicadellidae</taxon>
        <taxon>Cicadellinae</taxon>
        <taxon>Cicadellini</taxon>
        <taxon>Graphocephala</taxon>
    </lineage>
</organism>
<dbReference type="AlphaFoldDB" id="A0A1B6MD76"/>